<dbReference type="Proteomes" id="UP000440716">
    <property type="component" value="Unassembled WGS sequence"/>
</dbReference>
<dbReference type="SUPFAM" id="SSF53254">
    <property type="entry name" value="Phosphoglycerate mutase-like"/>
    <property type="match status" value="1"/>
</dbReference>
<dbReference type="Pfam" id="PF00328">
    <property type="entry name" value="His_Phos_2"/>
    <property type="match status" value="1"/>
</dbReference>
<name>A0A7K1RM87_AGRVI</name>
<dbReference type="InterPro" id="IPR000560">
    <property type="entry name" value="His_Pase_clade-2"/>
</dbReference>
<gene>
    <name evidence="1" type="ORF">GOZ88_23880</name>
</gene>
<dbReference type="EMBL" id="WPHU01000013">
    <property type="protein sequence ID" value="MVA59150.1"/>
    <property type="molecule type" value="Genomic_DNA"/>
</dbReference>
<reference evidence="1 2" key="1">
    <citation type="submission" date="2019-12" db="EMBL/GenBank/DDBJ databases">
        <title>Whole-genome sequencing of Allorhizobium vitis.</title>
        <authorList>
            <person name="Gan H.M."/>
            <person name="Szegedi E."/>
            <person name="Burr T."/>
            <person name="Savka M.A."/>
        </authorList>
    </citation>
    <scope>NUCLEOTIDE SEQUENCE [LARGE SCALE GENOMIC DNA]</scope>
    <source>
        <strain evidence="1 2">CG415</strain>
    </source>
</reference>
<evidence type="ECO:0000313" key="1">
    <source>
        <dbReference type="EMBL" id="MVA59150.1"/>
    </source>
</evidence>
<organism evidence="1 2">
    <name type="scientific">Agrobacterium vitis</name>
    <name type="common">Rhizobium vitis</name>
    <dbReference type="NCBI Taxonomy" id="373"/>
    <lineage>
        <taxon>Bacteria</taxon>
        <taxon>Pseudomonadati</taxon>
        <taxon>Pseudomonadota</taxon>
        <taxon>Alphaproteobacteria</taxon>
        <taxon>Hyphomicrobiales</taxon>
        <taxon>Rhizobiaceae</taxon>
        <taxon>Rhizobium/Agrobacterium group</taxon>
        <taxon>Agrobacterium</taxon>
    </lineage>
</organism>
<protein>
    <submittedName>
        <fullName evidence="1">Histidine-type phosphatase</fullName>
    </submittedName>
</protein>
<dbReference type="AlphaFoldDB" id="A0A7K1RM87"/>
<dbReference type="Gene3D" id="3.40.50.1240">
    <property type="entry name" value="Phosphoglycerate mutase-like"/>
    <property type="match status" value="2"/>
</dbReference>
<dbReference type="InterPro" id="IPR029033">
    <property type="entry name" value="His_PPase_superfam"/>
</dbReference>
<evidence type="ECO:0000313" key="2">
    <source>
        <dbReference type="Proteomes" id="UP000440716"/>
    </source>
</evidence>
<comment type="caution">
    <text evidence="1">The sequence shown here is derived from an EMBL/GenBank/DDBJ whole genome shotgun (WGS) entry which is preliminary data.</text>
</comment>
<sequence length="470" mass="49642">MAMGISVRTLVFSALGMAIAGFAAPGFAVPAFAESGLVLDKFVVLMRHGVRPQTSAKEIAPLSSKPWLQWDTADGQLTPHGAEATAQLARWEGAMLRGRGLLPQDGCPATGTVFGWANGSVKRTIDTGNVMLSTLFPGCGLTVGFNNTEATDGVDVLYAPSDTRLGAVDPDKAKAAILEAAGGDLEKPRARAASLMKELDGILDCCAASLCEKADASAECTLSQRPWSIKVKQAKGEKPASVEVVGPLKDAGTVVQVFLLQYANGFPADQVGFGKVPTEADIIRLSQLRQIKYDLGNRVPYLAARDGSNLLNQLLLAVAADPATGLAKNGAPSDGPPNAKYLLFTGSDTQQAEIGAMLGLHWHIPPYLDDETPPTGTMAFERLHDATGKVFVRMQFIAPSLDQIRNASVLDDKTPPLQATIPLPGCEREQVDGACPLDRFLAIARPKLDMTAVAPQIYLASAHDSQSGSN</sequence>
<proteinExistence type="predicted"/>
<accession>A0A7K1RM87</accession>